<evidence type="ECO:0000313" key="1">
    <source>
        <dbReference type="EMBL" id="OLQ73061.1"/>
    </source>
</evidence>
<dbReference type="SUPFAM" id="SSF53098">
    <property type="entry name" value="Ribonuclease H-like"/>
    <property type="match status" value="1"/>
</dbReference>
<comment type="caution">
    <text evidence="1">The sequence shown here is derived from an EMBL/GenBank/DDBJ whole genome shotgun (WGS) entry which is preliminary data.</text>
</comment>
<sequence length="67" mass="7941">MHAHSVLLFAPAEQHVVGLIEQERWTRDLQAYGQNQRHASRSYEEKESYKWERASRAMKTRLGPDMK</sequence>
<name>A0A1Q9GF37_9GAMM</name>
<evidence type="ECO:0000313" key="2">
    <source>
        <dbReference type="Proteomes" id="UP000186905"/>
    </source>
</evidence>
<reference evidence="1 2" key="1">
    <citation type="submission" date="2016-09" db="EMBL/GenBank/DDBJ databases">
        <title>Photobacterium proteolyticum sp. nov. a protease producing bacterium isolated from ocean sediments of Laizhou Bay.</title>
        <authorList>
            <person name="Li Y."/>
        </authorList>
    </citation>
    <scope>NUCLEOTIDE SEQUENCE [LARGE SCALE GENOMIC DNA]</scope>
    <source>
        <strain evidence="1 2">13-12</strain>
    </source>
</reference>
<gene>
    <name evidence="1" type="ORF">BIT28_11875</name>
</gene>
<dbReference type="AlphaFoldDB" id="A0A1Q9GF37"/>
<dbReference type="InterPro" id="IPR012337">
    <property type="entry name" value="RNaseH-like_sf"/>
</dbReference>
<dbReference type="Proteomes" id="UP000186905">
    <property type="component" value="Unassembled WGS sequence"/>
</dbReference>
<dbReference type="Gene3D" id="3.90.350.10">
    <property type="entry name" value="Transposase Inhibitor Protein From Tn5, Chain A, domain 1"/>
    <property type="match status" value="1"/>
</dbReference>
<protein>
    <recommendedName>
        <fullName evidence="3">Transposase</fullName>
    </recommendedName>
</protein>
<accession>A0A1Q9GF37</accession>
<evidence type="ECO:0008006" key="3">
    <source>
        <dbReference type="Google" id="ProtNLM"/>
    </source>
</evidence>
<proteinExistence type="predicted"/>
<keyword evidence="2" id="KW-1185">Reference proteome</keyword>
<organism evidence="1 2">
    <name type="scientific">Photobacterium proteolyticum</name>
    <dbReference type="NCBI Taxonomy" id="1903952"/>
    <lineage>
        <taxon>Bacteria</taxon>
        <taxon>Pseudomonadati</taxon>
        <taxon>Pseudomonadota</taxon>
        <taxon>Gammaproteobacteria</taxon>
        <taxon>Vibrionales</taxon>
        <taxon>Vibrionaceae</taxon>
        <taxon>Photobacterium</taxon>
    </lineage>
</organism>
<dbReference type="EMBL" id="MJIL01000089">
    <property type="protein sequence ID" value="OLQ73061.1"/>
    <property type="molecule type" value="Genomic_DNA"/>
</dbReference>